<sequence length="96" mass="10875">MSDAMYSPALMRGLLTPMRNVYSQTRMIDRKVRSEWIIPILSQHPSLQPYPEEPFRERGGEIVRRGRRLSSGCKSLCSSPCMQHTAPVISPSRASV</sequence>
<comment type="caution">
    <text evidence="1">The sequence shown here is derived from an EMBL/GenBank/DDBJ whole genome shotgun (WGS) entry which is preliminary data.</text>
</comment>
<evidence type="ECO:0000313" key="2">
    <source>
        <dbReference type="Proteomes" id="UP001152622"/>
    </source>
</evidence>
<reference evidence="1" key="1">
    <citation type="journal article" date="2023" name="Science">
        <title>Genome structures resolve the early diversification of teleost fishes.</title>
        <authorList>
            <person name="Parey E."/>
            <person name="Louis A."/>
            <person name="Montfort J."/>
            <person name="Bouchez O."/>
            <person name="Roques C."/>
            <person name="Iampietro C."/>
            <person name="Lluch J."/>
            <person name="Castinel A."/>
            <person name="Donnadieu C."/>
            <person name="Desvignes T."/>
            <person name="Floi Bucao C."/>
            <person name="Jouanno E."/>
            <person name="Wen M."/>
            <person name="Mejri S."/>
            <person name="Dirks R."/>
            <person name="Jansen H."/>
            <person name="Henkel C."/>
            <person name="Chen W.J."/>
            <person name="Zahm M."/>
            <person name="Cabau C."/>
            <person name="Klopp C."/>
            <person name="Thompson A.W."/>
            <person name="Robinson-Rechavi M."/>
            <person name="Braasch I."/>
            <person name="Lecointre G."/>
            <person name="Bobe J."/>
            <person name="Postlethwait J.H."/>
            <person name="Berthelot C."/>
            <person name="Roest Crollius H."/>
            <person name="Guiguen Y."/>
        </authorList>
    </citation>
    <scope>NUCLEOTIDE SEQUENCE</scope>
    <source>
        <strain evidence="1">WJC10195</strain>
    </source>
</reference>
<dbReference type="Proteomes" id="UP001152622">
    <property type="component" value="Chromosome 5"/>
</dbReference>
<dbReference type="EMBL" id="JAINUF010000005">
    <property type="protein sequence ID" value="KAJ8360197.1"/>
    <property type="molecule type" value="Genomic_DNA"/>
</dbReference>
<proteinExistence type="predicted"/>
<keyword evidence="2" id="KW-1185">Reference proteome</keyword>
<gene>
    <name evidence="1" type="ORF">SKAU_G00167220</name>
</gene>
<accession>A0A9Q1J0G7</accession>
<name>A0A9Q1J0G7_SYNKA</name>
<dbReference type="AlphaFoldDB" id="A0A9Q1J0G7"/>
<protein>
    <submittedName>
        <fullName evidence="1">Uncharacterized protein</fullName>
    </submittedName>
</protein>
<organism evidence="1 2">
    <name type="scientific">Synaphobranchus kaupii</name>
    <name type="common">Kaup's arrowtooth eel</name>
    <dbReference type="NCBI Taxonomy" id="118154"/>
    <lineage>
        <taxon>Eukaryota</taxon>
        <taxon>Metazoa</taxon>
        <taxon>Chordata</taxon>
        <taxon>Craniata</taxon>
        <taxon>Vertebrata</taxon>
        <taxon>Euteleostomi</taxon>
        <taxon>Actinopterygii</taxon>
        <taxon>Neopterygii</taxon>
        <taxon>Teleostei</taxon>
        <taxon>Anguilliformes</taxon>
        <taxon>Synaphobranchidae</taxon>
        <taxon>Synaphobranchus</taxon>
    </lineage>
</organism>
<evidence type="ECO:0000313" key="1">
    <source>
        <dbReference type="EMBL" id="KAJ8360197.1"/>
    </source>
</evidence>